<gene>
    <name evidence="2" type="ORF">SAMN05443634_108178</name>
</gene>
<dbReference type="STRING" id="1434701.SAMN05443634_108178"/>
<sequence>MESYYLLVIILIPILLLSFFSKKLATILLSVILIFFAGTRLNVDNDYYLYKYFFSTIKFGYEYFKVNYKNLELCIFFIVNSSKLFFSTQSDIINASFFSFALIAVSLKMYSIYKYSNFFILSTIFYVTSLYFMHELTTIRAGVSAGILLLMINDFEEENDKLFSIKLLISLIFHYSSILLIPLYIVLRFIKNIKYYYYILIASIIIGILKINILQLLFLDRVFPKIKAYIEMTDSMKIAKVNLFNFKILFSLFIFIIFCYNYKFLSKKKYFDVLFKIHIISIAIFYALSPTNIVFSLRSFELLSIIQIFLAPMLIYLFDLKSRWIGYAIVLGFSVIQLYYIISIQDIFKPYKSWFF</sequence>
<dbReference type="InterPro" id="IPR049458">
    <property type="entry name" value="EpsG-like"/>
</dbReference>
<dbReference type="AlphaFoldDB" id="A0A1M7A5L0"/>
<dbReference type="RefSeq" id="WP_072932790.1">
    <property type="nucleotide sequence ID" value="NZ_FRBH01000008.1"/>
</dbReference>
<feature type="transmembrane region" description="Helical" evidence="1">
    <location>
        <begin position="196"/>
        <end position="223"/>
    </location>
</feature>
<organism evidence="2 3">
    <name type="scientific">Chishuiella changwenlii</name>
    <dbReference type="NCBI Taxonomy" id="1434701"/>
    <lineage>
        <taxon>Bacteria</taxon>
        <taxon>Pseudomonadati</taxon>
        <taxon>Bacteroidota</taxon>
        <taxon>Flavobacteriia</taxon>
        <taxon>Flavobacteriales</taxon>
        <taxon>Weeksellaceae</taxon>
        <taxon>Chishuiella</taxon>
    </lineage>
</organism>
<keyword evidence="1" id="KW-0812">Transmembrane</keyword>
<dbReference type="Proteomes" id="UP000184120">
    <property type="component" value="Unassembled WGS sequence"/>
</dbReference>
<keyword evidence="1" id="KW-1133">Transmembrane helix</keyword>
<feature type="transmembrane region" description="Helical" evidence="1">
    <location>
        <begin position="324"/>
        <end position="342"/>
    </location>
</feature>
<keyword evidence="1" id="KW-0472">Membrane</keyword>
<feature type="transmembrane region" description="Helical" evidence="1">
    <location>
        <begin position="167"/>
        <end position="190"/>
    </location>
</feature>
<feature type="transmembrane region" description="Helical" evidence="1">
    <location>
        <begin position="244"/>
        <end position="264"/>
    </location>
</feature>
<feature type="transmembrane region" description="Helical" evidence="1">
    <location>
        <begin position="84"/>
        <end position="105"/>
    </location>
</feature>
<feature type="transmembrane region" description="Helical" evidence="1">
    <location>
        <begin position="6"/>
        <end position="36"/>
    </location>
</feature>
<protein>
    <submittedName>
        <fullName evidence="2">EpsG family protein</fullName>
    </submittedName>
</protein>
<accession>A0A1M7A5L0</accession>
<feature type="transmembrane region" description="Helical" evidence="1">
    <location>
        <begin position="270"/>
        <end position="288"/>
    </location>
</feature>
<evidence type="ECO:0000313" key="2">
    <source>
        <dbReference type="EMBL" id="SHL37940.1"/>
    </source>
</evidence>
<evidence type="ECO:0000256" key="1">
    <source>
        <dbReference type="SAM" id="Phobius"/>
    </source>
</evidence>
<dbReference type="EMBL" id="FRBH01000008">
    <property type="protein sequence ID" value="SHL37940.1"/>
    <property type="molecule type" value="Genomic_DNA"/>
</dbReference>
<proteinExistence type="predicted"/>
<name>A0A1M7A5L0_9FLAO</name>
<reference evidence="3" key="1">
    <citation type="submission" date="2016-11" db="EMBL/GenBank/DDBJ databases">
        <authorList>
            <person name="Varghese N."/>
            <person name="Submissions S."/>
        </authorList>
    </citation>
    <scope>NUCLEOTIDE SEQUENCE [LARGE SCALE GENOMIC DNA]</scope>
    <source>
        <strain evidence="3">DSM 27989</strain>
    </source>
</reference>
<feature type="transmembrane region" description="Helical" evidence="1">
    <location>
        <begin position="138"/>
        <end position="155"/>
    </location>
</feature>
<evidence type="ECO:0000313" key="3">
    <source>
        <dbReference type="Proteomes" id="UP000184120"/>
    </source>
</evidence>
<feature type="transmembrane region" description="Helical" evidence="1">
    <location>
        <begin position="300"/>
        <end position="318"/>
    </location>
</feature>
<dbReference type="Pfam" id="PF14897">
    <property type="entry name" value="EpsG"/>
    <property type="match status" value="1"/>
</dbReference>